<organism evidence="1 2">
    <name type="scientific">Pistacia atlantica</name>
    <dbReference type="NCBI Taxonomy" id="434234"/>
    <lineage>
        <taxon>Eukaryota</taxon>
        <taxon>Viridiplantae</taxon>
        <taxon>Streptophyta</taxon>
        <taxon>Embryophyta</taxon>
        <taxon>Tracheophyta</taxon>
        <taxon>Spermatophyta</taxon>
        <taxon>Magnoliopsida</taxon>
        <taxon>eudicotyledons</taxon>
        <taxon>Gunneridae</taxon>
        <taxon>Pentapetalae</taxon>
        <taxon>rosids</taxon>
        <taxon>malvids</taxon>
        <taxon>Sapindales</taxon>
        <taxon>Anacardiaceae</taxon>
        <taxon>Pistacia</taxon>
    </lineage>
</organism>
<reference evidence="2" key="1">
    <citation type="journal article" date="2023" name="G3 (Bethesda)">
        <title>Genome assembly and association tests identify interacting loci associated with vigor, precocity, and sex in interspecific pistachio rootstocks.</title>
        <authorList>
            <person name="Palmer W."/>
            <person name="Jacygrad E."/>
            <person name="Sagayaradj S."/>
            <person name="Cavanaugh K."/>
            <person name="Han R."/>
            <person name="Bertier L."/>
            <person name="Beede B."/>
            <person name="Kafkas S."/>
            <person name="Golino D."/>
            <person name="Preece J."/>
            <person name="Michelmore R."/>
        </authorList>
    </citation>
    <scope>NUCLEOTIDE SEQUENCE [LARGE SCALE GENOMIC DNA]</scope>
</reference>
<protein>
    <submittedName>
        <fullName evidence="1">Uncharacterized protein</fullName>
    </submittedName>
</protein>
<dbReference type="Proteomes" id="UP001164250">
    <property type="component" value="Chromosome 8"/>
</dbReference>
<accession>A0ACC1AYN8</accession>
<gene>
    <name evidence="1" type="ORF">Patl1_13592</name>
</gene>
<evidence type="ECO:0000313" key="1">
    <source>
        <dbReference type="EMBL" id="KAJ0091758.1"/>
    </source>
</evidence>
<comment type="caution">
    <text evidence="1">The sequence shown here is derived from an EMBL/GenBank/DDBJ whole genome shotgun (WGS) entry which is preliminary data.</text>
</comment>
<name>A0ACC1AYN8_9ROSI</name>
<sequence length="202" mass="22359">MHNLILRNQLVLDSSSQRIGKVNKAFEIFCNMESFGCSPDVVTYNTLINGFCRVNEVDRGHWLLKEVKLRDEISPNAVTYTSVILGYCKLGKMEEASCIRDEMSNSGIQPTAVTFNILIDGFGKVGDMISAESMRERMLSLGYVPDVVTFTSLIDGYFRNGQAGMPNEAFCIMQLASEDLNLAFPSLKKPMPLASTDIPVAP</sequence>
<proteinExistence type="predicted"/>
<evidence type="ECO:0000313" key="2">
    <source>
        <dbReference type="Proteomes" id="UP001164250"/>
    </source>
</evidence>
<dbReference type="EMBL" id="CM047904">
    <property type="protein sequence ID" value="KAJ0091758.1"/>
    <property type="molecule type" value="Genomic_DNA"/>
</dbReference>
<keyword evidence="2" id="KW-1185">Reference proteome</keyword>